<name>A0AA39TZW1_9PEZI</name>
<proteinExistence type="predicted"/>
<feature type="transmembrane region" description="Helical" evidence="1">
    <location>
        <begin position="20"/>
        <end position="45"/>
    </location>
</feature>
<comment type="caution">
    <text evidence="2">The sequence shown here is derived from an EMBL/GenBank/DDBJ whole genome shotgun (WGS) entry which is preliminary data.</text>
</comment>
<reference evidence="2" key="1">
    <citation type="submission" date="2023-06" db="EMBL/GenBank/DDBJ databases">
        <title>Genome-scale phylogeny and comparative genomics of the fungal order Sordariales.</title>
        <authorList>
            <consortium name="Lawrence Berkeley National Laboratory"/>
            <person name="Hensen N."/>
            <person name="Bonometti L."/>
            <person name="Westerberg I."/>
            <person name="Brannstrom I.O."/>
            <person name="Guillou S."/>
            <person name="Cros-Aarteil S."/>
            <person name="Calhoun S."/>
            <person name="Haridas S."/>
            <person name="Kuo A."/>
            <person name="Mondo S."/>
            <person name="Pangilinan J."/>
            <person name="Riley R."/>
            <person name="LaButti K."/>
            <person name="Andreopoulos B."/>
            <person name="Lipzen A."/>
            <person name="Chen C."/>
            <person name="Yanf M."/>
            <person name="Daum C."/>
            <person name="Ng V."/>
            <person name="Clum A."/>
            <person name="Steindorff A."/>
            <person name="Ohm R."/>
            <person name="Martin F."/>
            <person name="Silar P."/>
            <person name="Natvig D."/>
            <person name="Lalanne C."/>
            <person name="Gautier V."/>
            <person name="Ament-velasquez S.L."/>
            <person name="Kruys A."/>
            <person name="Hutchinson M.I."/>
            <person name="Powell A.J."/>
            <person name="Barry K."/>
            <person name="Miller A.N."/>
            <person name="Grigoriev I.V."/>
            <person name="Debuchy R."/>
            <person name="Gladieux P."/>
            <person name="Thoren M.H."/>
            <person name="Johannesson H."/>
        </authorList>
    </citation>
    <scope>NUCLEOTIDE SEQUENCE</scope>
    <source>
        <strain evidence="2">SMH3391-2</strain>
    </source>
</reference>
<keyword evidence="1" id="KW-1133">Transmembrane helix</keyword>
<keyword evidence="1" id="KW-0812">Transmembrane</keyword>
<dbReference type="Proteomes" id="UP001174934">
    <property type="component" value="Unassembled WGS sequence"/>
</dbReference>
<protein>
    <submittedName>
        <fullName evidence="2">Uncharacterized protein</fullName>
    </submittedName>
</protein>
<evidence type="ECO:0000313" key="3">
    <source>
        <dbReference type="Proteomes" id="UP001174934"/>
    </source>
</evidence>
<dbReference type="EMBL" id="JAULSR010000008">
    <property type="protein sequence ID" value="KAK0612938.1"/>
    <property type="molecule type" value="Genomic_DNA"/>
</dbReference>
<keyword evidence="3" id="KW-1185">Reference proteome</keyword>
<organism evidence="2 3">
    <name type="scientific">Bombardia bombarda</name>
    <dbReference type="NCBI Taxonomy" id="252184"/>
    <lineage>
        <taxon>Eukaryota</taxon>
        <taxon>Fungi</taxon>
        <taxon>Dikarya</taxon>
        <taxon>Ascomycota</taxon>
        <taxon>Pezizomycotina</taxon>
        <taxon>Sordariomycetes</taxon>
        <taxon>Sordariomycetidae</taxon>
        <taxon>Sordariales</taxon>
        <taxon>Lasiosphaeriaceae</taxon>
        <taxon>Bombardia</taxon>
    </lineage>
</organism>
<evidence type="ECO:0000313" key="2">
    <source>
        <dbReference type="EMBL" id="KAK0612938.1"/>
    </source>
</evidence>
<evidence type="ECO:0000256" key="1">
    <source>
        <dbReference type="SAM" id="Phobius"/>
    </source>
</evidence>
<sequence>MPIHPRLLLLLLRRAHWFGLFLLLGFACVLVTLFTALQLFTLTLLSSSFLICRLDWTRGAIHRVTLALFSISSEARSSFATPSSRSSSGSSSSSSVGELYLGRAGGYHLISLAALKDTYSTHVGIEPLSIYLAIIRKRLSTNLIQNVDPHKKDWIRPHAIAAYNKHTTILRLILQITFFVTYPFSTAVYLTCR</sequence>
<gene>
    <name evidence="2" type="ORF">B0T17DRAFT_389352</name>
</gene>
<feature type="transmembrane region" description="Helical" evidence="1">
    <location>
        <begin position="172"/>
        <end position="190"/>
    </location>
</feature>
<dbReference type="PROSITE" id="PS51257">
    <property type="entry name" value="PROKAR_LIPOPROTEIN"/>
    <property type="match status" value="1"/>
</dbReference>
<accession>A0AA39TZW1</accession>
<keyword evidence="1" id="KW-0472">Membrane</keyword>
<dbReference type="AlphaFoldDB" id="A0AA39TZW1"/>